<comment type="caution">
    <text evidence="1">The sequence shown here is derived from an EMBL/GenBank/DDBJ whole genome shotgun (WGS) entry which is preliminary data.</text>
</comment>
<sequence>MDIFLVDTRSSPPVSLFEDTGDAVNRDAVKRAYGGPWRRRLNSRARVSRNSICCRKGRCCRKRFHCVFVPRLRDFYCIP</sequence>
<gene>
    <name evidence="1" type="ORF">NP493_365g02032</name>
</gene>
<protein>
    <submittedName>
        <fullName evidence="1">Uncharacterized protein</fullName>
    </submittedName>
</protein>
<name>A0AAD9NTT6_RIDPI</name>
<keyword evidence="2" id="KW-1185">Reference proteome</keyword>
<proteinExistence type="predicted"/>
<evidence type="ECO:0000313" key="2">
    <source>
        <dbReference type="Proteomes" id="UP001209878"/>
    </source>
</evidence>
<dbReference type="Proteomes" id="UP001209878">
    <property type="component" value="Unassembled WGS sequence"/>
</dbReference>
<organism evidence="1 2">
    <name type="scientific">Ridgeia piscesae</name>
    <name type="common">Tubeworm</name>
    <dbReference type="NCBI Taxonomy" id="27915"/>
    <lineage>
        <taxon>Eukaryota</taxon>
        <taxon>Metazoa</taxon>
        <taxon>Spiralia</taxon>
        <taxon>Lophotrochozoa</taxon>
        <taxon>Annelida</taxon>
        <taxon>Polychaeta</taxon>
        <taxon>Sedentaria</taxon>
        <taxon>Canalipalpata</taxon>
        <taxon>Sabellida</taxon>
        <taxon>Siboglinidae</taxon>
        <taxon>Ridgeia</taxon>
    </lineage>
</organism>
<reference evidence="1" key="1">
    <citation type="journal article" date="2023" name="Mol. Biol. Evol.">
        <title>Third-Generation Sequencing Reveals the Adaptive Role of the Epigenome in Three Deep-Sea Polychaetes.</title>
        <authorList>
            <person name="Perez M."/>
            <person name="Aroh O."/>
            <person name="Sun Y."/>
            <person name="Lan Y."/>
            <person name="Juniper S.K."/>
            <person name="Young C.R."/>
            <person name="Angers B."/>
            <person name="Qian P.Y."/>
        </authorList>
    </citation>
    <scope>NUCLEOTIDE SEQUENCE</scope>
    <source>
        <strain evidence="1">R07B-5</strain>
    </source>
</reference>
<evidence type="ECO:0000313" key="1">
    <source>
        <dbReference type="EMBL" id="KAK2182140.1"/>
    </source>
</evidence>
<accession>A0AAD9NTT6</accession>
<dbReference type="EMBL" id="JAODUO010000365">
    <property type="protein sequence ID" value="KAK2182140.1"/>
    <property type="molecule type" value="Genomic_DNA"/>
</dbReference>
<dbReference type="AlphaFoldDB" id="A0AAD9NTT6"/>